<evidence type="ECO:0000313" key="13">
    <source>
        <dbReference type="EMBL" id="GGH08295.1"/>
    </source>
</evidence>
<sequence>MRFSQRLEIRQGQSLVMTPQLLQAIKLLQFSSIELVNYVDAELERNPLLERAEEPDGPVERTADAFEAGDAASGETEWAPAEMTPERGEIDDRQDTSFDNVFPDDAPALTAEPRSTTGEAGDGLGLSSTNWSGVGGGGRDGDDEVNLEAFVAAQGSLHDSLTEQLQVATEDPVERLIGLSLIDLVEESGYITEPIEPVAERLGVPLAAVERVLAIVQSFEPTGVGARSLAECLRLQLQEQNRFDPCMATLLAHLDLLARRDFASLKRLCGVDDEDLSDMVAEVRRLDPKPGLRFGGSPIQPVIPDVYIRQAADGGWLIELNSDVLPRVLVNQSYLAKVSGSAKSDTDKTYLTDCLQTANWLTRSLEQRARTILKVATEIVRQQDSFLALGVQHLRPLNLRTVADAIGMHESTVSRVTSNKYVATPRGIFEMKYFFTASIAATRGGEAHSAEAVRFRIKQMIDAESPQDVLSDDAIVQKLRDSGVDIARRTVAKYREGLRIPSSVERRREKMALSAAALARG</sequence>
<comment type="function">
    <text evidence="9">Sigma factors are initiation factors that promote the attachment of RNA polymerase to specific initiation sites and are then released.</text>
</comment>
<dbReference type="Gene3D" id="1.10.10.1330">
    <property type="entry name" value="RNA polymerase sigma-54 factor, core-binding domain"/>
    <property type="match status" value="1"/>
</dbReference>
<comment type="caution">
    <text evidence="13">The sequence shown here is derived from an EMBL/GenBank/DDBJ whole genome shotgun (WGS) entry which is preliminary data.</text>
</comment>
<dbReference type="Pfam" id="PF00309">
    <property type="entry name" value="Sigma54_AID"/>
    <property type="match status" value="1"/>
</dbReference>
<dbReference type="PANTHER" id="PTHR32248">
    <property type="entry name" value="RNA POLYMERASE SIGMA-54 FACTOR"/>
    <property type="match status" value="1"/>
</dbReference>
<evidence type="ECO:0000256" key="7">
    <source>
        <dbReference type="ARBA" id="ARBA00023125"/>
    </source>
</evidence>
<dbReference type="GO" id="GO:0016987">
    <property type="term" value="F:sigma factor activity"/>
    <property type="evidence" value="ECO:0007669"/>
    <property type="project" value="UniProtKB-KW"/>
</dbReference>
<keyword evidence="6 9" id="KW-0731">Sigma factor</keyword>
<dbReference type="Pfam" id="PF04963">
    <property type="entry name" value="Sigma54_CBD"/>
    <property type="match status" value="1"/>
</dbReference>
<keyword evidence="7 9" id="KW-0238">DNA-binding</keyword>
<dbReference type="EMBL" id="BMES01000001">
    <property type="protein sequence ID" value="GGH08295.1"/>
    <property type="molecule type" value="Genomic_DNA"/>
</dbReference>
<dbReference type="PRINTS" id="PR00045">
    <property type="entry name" value="SIGMA54FCT"/>
</dbReference>
<proteinExistence type="inferred from homology"/>
<dbReference type="PROSITE" id="PS00718">
    <property type="entry name" value="SIGMA54_2"/>
    <property type="match status" value="1"/>
</dbReference>
<dbReference type="Gene3D" id="1.10.10.60">
    <property type="entry name" value="Homeodomain-like"/>
    <property type="match status" value="1"/>
</dbReference>
<dbReference type="AlphaFoldDB" id="A0A917I2W8"/>
<dbReference type="GO" id="GO:0016779">
    <property type="term" value="F:nucleotidyltransferase activity"/>
    <property type="evidence" value="ECO:0007669"/>
    <property type="project" value="UniProtKB-KW"/>
</dbReference>
<evidence type="ECO:0000256" key="1">
    <source>
        <dbReference type="ARBA" id="ARBA00008798"/>
    </source>
</evidence>
<dbReference type="GO" id="GO:0001216">
    <property type="term" value="F:DNA-binding transcription activator activity"/>
    <property type="evidence" value="ECO:0007669"/>
    <property type="project" value="InterPro"/>
</dbReference>
<dbReference type="PIRSF" id="PIRSF000774">
    <property type="entry name" value="RpoN"/>
    <property type="match status" value="1"/>
</dbReference>
<dbReference type="NCBIfam" id="NF004596">
    <property type="entry name" value="PRK05932.1-3"/>
    <property type="match status" value="1"/>
</dbReference>
<keyword evidence="4 9" id="KW-0548">Nucleotidyltransferase</keyword>
<evidence type="ECO:0000313" key="14">
    <source>
        <dbReference type="Proteomes" id="UP000603912"/>
    </source>
</evidence>
<evidence type="ECO:0000256" key="4">
    <source>
        <dbReference type="ARBA" id="ARBA00022695"/>
    </source>
</evidence>
<evidence type="ECO:0000256" key="6">
    <source>
        <dbReference type="ARBA" id="ARBA00023082"/>
    </source>
</evidence>
<feature type="domain" description="RNA polymerase sigma factor 54 DNA-binding" evidence="11">
    <location>
        <begin position="349"/>
        <end position="508"/>
    </location>
</feature>
<feature type="compositionally biased region" description="Basic and acidic residues" evidence="10">
    <location>
        <begin position="84"/>
        <end position="96"/>
    </location>
</feature>
<gene>
    <name evidence="13" type="primary">rpoN2</name>
    <name evidence="13" type="ORF">GCM10007036_03700</name>
</gene>
<evidence type="ECO:0000256" key="10">
    <source>
        <dbReference type="SAM" id="MobiDB-lite"/>
    </source>
</evidence>
<dbReference type="InterPro" id="IPR038709">
    <property type="entry name" value="RpoN_core-bd_sf"/>
</dbReference>
<dbReference type="Pfam" id="PF04552">
    <property type="entry name" value="Sigma54_DBD"/>
    <property type="match status" value="1"/>
</dbReference>
<reference evidence="13" key="1">
    <citation type="journal article" date="2014" name="Int. J. Syst. Evol. Microbiol.">
        <title>Complete genome sequence of Corynebacterium casei LMG S-19264T (=DSM 44701T), isolated from a smear-ripened cheese.</title>
        <authorList>
            <consortium name="US DOE Joint Genome Institute (JGI-PGF)"/>
            <person name="Walter F."/>
            <person name="Albersmeier A."/>
            <person name="Kalinowski J."/>
            <person name="Ruckert C."/>
        </authorList>
    </citation>
    <scope>NUCLEOTIDE SEQUENCE</scope>
    <source>
        <strain evidence="13">CGMCC 1.12214</strain>
    </source>
</reference>
<evidence type="ECO:0000256" key="3">
    <source>
        <dbReference type="ARBA" id="ARBA00022679"/>
    </source>
</evidence>
<keyword evidence="3 9" id="KW-0808">Transferase</keyword>
<dbReference type="RefSeq" id="WP_188516030.1">
    <property type="nucleotide sequence ID" value="NZ_BMES01000001.1"/>
</dbReference>
<dbReference type="NCBIfam" id="TIGR02395">
    <property type="entry name" value="rpoN_sigma"/>
    <property type="match status" value="1"/>
</dbReference>
<dbReference type="GO" id="GO:0006352">
    <property type="term" value="P:DNA-templated transcription initiation"/>
    <property type="evidence" value="ECO:0007669"/>
    <property type="project" value="InterPro"/>
</dbReference>
<dbReference type="PROSITE" id="PS00717">
    <property type="entry name" value="SIGMA54_1"/>
    <property type="match status" value="1"/>
</dbReference>
<dbReference type="PANTHER" id="PTHR32248:SF4">
    <property type="entry name" value="RNA POLYMERASE SIGMA-54 FACTOR"/>
    <property type="match status" value="1"/>
</dbReference>
<feature type="region of interest" description="Disordered" evidence="10">
    <location>
        <begin position="68"/>
        <end position="143"/>
    </location>
</feature>
<evidence type="ECO:0000259" key="12">
    <source>
        <dbReference type="Pfam" id="PF04963"/>
    </source>
</evidence>
<dbReference type="PROSITE" id="PS50044">
    <property type="entry name" value="SIGMA54_3"/>
    <property type="match status" value="1"/>
</dbReference>
<keyword evidence="14" id="KW-1185">Reference proteome</keyword>
<accession>A0A917I2W8</accession>
<evidence type="ECO:0000256" key="9">
    <source>
        <dbReference type="PIRNR" id="PIRNR000774"/>
    </source>
</evidence>
<dbReference type="GO" id="GO:0000428">
    <property type="term" value="C:DNA-directed RNA polymerase complex"/>
    <property type="evidence" value="ECO:0007669"/>
    <property type="project" value="UniProtKB-KW"/>
</dbReference>
<dbReference type="GO" id="GO:0003677">
    <property type="term" value="F:DNA binding"/>
    <property type="evidence" value="ECO:0007669"/>
    <property type="project" value="UniProtKB-KW"/>
</dbReference>
<protein>
    <recommendedName>
        <fullName evidence="9">RNA polymerase sigma-54 factor</fullName>
    </recommendedName>
</protein>
<evidence type="ECO:0000256" key="5">
    <source>
        <dbReference type="ARBA" id="ARBA00023015"/>
    </source>
</evidence>
<comment type="similarity">
    <text evidence="1 9">Belongs to the sigma-54 factor family.</text>
</comment>
<dbReference type="InterPro" id="IPR007046">
    <property type="entry name" value="RNA_pol_sigma_54_core-bd"/>
</dbReference>
<dbReference type="InterPro" id="IPR007634">
    <property type="entry name" value="RNA_pol_sigma_54_DNA-bd"/>
</dbReference>
<keyword evidence="2 9" id="KW-0240">DNA-directed RNA polymerase</keyword>
<organism evidence="13 14">
    <name type="scientific">Alsobacter metallidurans</name>
    <dbReference type="NCBI Taxonomy" id="340221"/>
    <lineage>
        <taxon>Bacteria</taxon>
        <taxon>Pseudomonadati</taxon>
        <taxon>Pseudomonadota</taxon>
        <taxon>Alphaproteobacteria</taxon>
        <taxon>Hyphomicrobiales</taxon>
        <taxon>Alsobacteraceae</taxon>
        <taxon>Alsobacter</taxon>
    </lineage>
</organism>
<evidence type="ECO:0000256" key="2">
    <source>
        <dbReference type="ARBA" id="ARBA00022478"/>
    </source>
</evidence>
<reference evidence="13" key="2">
    <citation type="submission" date="2020-09" db="EMBL/GenBank/DDBJ databases">
        <authorList>
            <person name="Sun Q."/>
            <person name="Zhou Y."/>
        </authorList>
    </citation>
    <scope>NUCLEOTIDE SEQUENCE</scope>
    <source>
        <strain evidence="13">CGMCC 1.12214</strain>
    </source>
</reference>
<name>A0A917I2W8_9HYPH</name>
<dbReference type="NCBIfam" id="NF009118">
    <property type="entry name" value="PRK12469.1"/>
    <property type="match status" value="1"/>
</dbReference>
<dbReference type="InterPro" id="IPR000394">
    <property type="entry name" value="RNA_pol_sigma_54"/>
</dbReference>
<feature type="domain" description="RNA polymerase sigma factor 54 core-binding" evidence="12">
    <location>
        <begin position="147"/>
        <end position="334"/>
    </location>
</feature>
<keyword evidence="5 9" id="KW-0805">Transcription regulation</keyword>
<dbReference type="Proteomes" id="UP000603912">
    <property type="component" value="Unassembled WGS sequence"/>
</dbReference>
<evidence type="ECO:0000259" key="11">
    <source>
        <dbReference type="Pfam" id="PF04552"/>
    </source>
</evidence>
<keyword evidence="8 9" id="KW-0804">Transcription</keyword>
<evidence type="ECO:0000256" key="8">
    <source>
        <dbReference type="ARBA" id="ARBA00023163"/>
    </source>
</evidence>